<sequence length="135" mass="14608">MLGFKDPDKGKTIGAVDILTQQPGITYAHSGYQEETIPPKARVQVHLAGPSAIVSGEQEASHGDTQDPEVPNLDEIADKAKNDKKLEDKYNKLEGIIKTLQGGVLYGGVDAKDLSLVTDLEIPQKFKVPDLEKTV</sequence>
<protein>
    <submittedName>
        <fullName evidence="2">Uncharacterized protein</fullName>
    </submittedName>
</protein>
<dbReference type="EMBL" id="JBBPBM010000119">
    <property type="protein sequence ID" value="KAK8506248.1"/>
    <property type="molecule type" value="Genomic_DNA"/>
</dbReference>
<feature type="region of interest" description="Disordered" evidence="1">
    <location>
        <begin position="52"/>
        <end position="71"/>
    </location>
</feature>
<proteinExistence type="predicted"/>
<gene>
    <name evidence="2" type="ORF">V6N12_019941</name>
</gene>
<evidence type="ECO:0000313" key="3">
    <source>
        <dbReference type="Proteomes" id="UP001472677"/>
    </source>
</evidence>
<evidence type="ECO:0000256" key="1">
    <source>
        <dbReference type="SAM" id="MobiDB-lite"/>
    </source>
</evidence>
<keyword evidence="3" id="KW-1185">Reference proteome</keyword>
<accession>A0ABR2BGE2</accession>
<comment type="caution">
    <text evidence="2">The sequence shown here is derived from an EMBL/GenBank/DDBJ whole genome shotgun (WGS) entry which is preliminary data.</text>
</comment>
<evidence type="ECO:0000313" key="2">
    <source>
        <dbReference type="EMBL" id="KAK8506248.1"/>
    </source>
</evidence>
<reference evidence="2 3" key="1">
    <citation type="journal article" date="2024" name="G3 (Bethesda)">
        <title>Genome assembly of Hibiscus sabdariffa L. provides insights into metabolisms of medicinal natural products.</title>
        <authorList>
            <person name="Kim T."/>
        </authorList>
    </citation>
    <scope>NUCLEOTIDE SEQUENCE [LARGE SCALE GENOMIC DNA]</scope>
    <source>
        <strain evidence="2">TK-2024</strain>
        <tissue evidence="2">Old leaves</tissue>
    </source>
</reference>
<name>A0ABR2BGE2_9ROSI</name>
<organism evidence="2 3">
    <name type="scientific">Hibiscus sabdariffa</name>
    <name type="common">roselle</name>
    <dbReference type="NCBI Taxonomy" id="183260"/>
    <lineage>
        <taxon>Eukaryota</taxon>
        <taxon>Viridiplantae</taxon>
        <taxon>Streptophyta</taxon>
        <taxon>Embryophyta</taxon>
        <taxon>Tracheophyta</taxon>
        <taxon>Spermatophyta</taxon>
        <taxon>Magnoliopsida</taxon>
        <taxon>eudicotyledons</taxon>
        <taxon>Gunneridae</taxon>
        <taxon>Pentapetalae</taxon>
        <taxon>rosids</taxon>
        <taxon>malvids</taxon>
        <taxon>Malvales</taxon>
        <taxon>Malvaceae</taxon>
        <taxon>Malvoideae</taxon>
        <taxon>Hibiscus</taxon>
    </lineage>
</organism>
<dbReference type="Proteomes" id="UP001472677">
    <property type="component" value="Unassembled WGS sequence"/>
</dbReference>